<organism evidence="8 9">
    <name type="scientific">Spiroplasma ixodetis</name>
    <dbReference type="NCBI Taxonomy" id="2141"/>
    <lineage>
        <taxon>Bacteria</taxon>
        <taxon>Bacillati</taxon>
        <taxon>Mycoplasmatota</taxon>
        <taxon>Mollicutes</taxon>
        <taxon>Entomoplasmatales</taxon>
        <taxon>Spiroplasmataceae</taxon>
        <taxon>Spiroplasma</taxon>
    </lineage>
</organism>
<dbReference type="RefSeq" id="WP_281747824.1">
    <property type="nucleotide sequence ID" value="NZ_AP026933.1"/>
</dbReference>
<keyword evidence="3 7" id="KW-0694">RNA-binding</keyword>
<protein>
    <recommendedName>
        <fullName evidence="6 7">Small ribosomal subunit protein bS20</fullName>
    </recommendedName>
</protein>
<evidence type="ECO:0000256" key="5">
    <source>
        <dbReference type="ARBA" id="ARBA00023274"/>
    </source>
</evidence>
<evidence type="ECO:0000256" key="2">
    <source>
        <dbReference type="ARBA" id="ARBA00022730"/>
    </source>
</evidence>
<evidence type="ECO:0000313" key="9">
    <source>
        <dbReference type="Proteomes" id="UP001163387"/>
    </source>
</evidence>
<accession>A0ABN6T3N6</accession>
<evidence type="ECO:0000256" key="6">
    <source>
        <dbReference type="ARBA" id="ARBA00035136"/>
    </source>
</evidence>
<dbReference type="Gene3D" id="1.20.58.110">
    <property type="entry name" value="Ribosomal protein S20"/>
    <property type="match status" value="1"/>
</dbReference>
<evidence type="ECO:0000256" key="7">
    <source>
        <dbReference type="HAMAP-Rule" id="MF_00500"/>
    </source>
</evidence>
<dbReference type="SUPFAM" id="SSF46992">
    <property type="entry name" value="Ribosomal protein S20"/>
    <property type="match status" value="1"/>
</dbReference>
<dbReference type="InterPro" id="IPR036510">
    <property type="entry name" value="Ribosomal_bS20_sf"/>
</dbReference>
<dbReference type="PANTHER" id="PTHR33398">
    <property type="entry name" value="30S RIBOSOMAL PROTEIN S20"/>
    <property type="match status" value="1"/>
</dbReference>
<evidence type="ECO:0000256" key="4">
    <source>
        <dbReference type="ARBA" id="ARBA00022980"/>
    </source>
</evidence>
<sequence>MANIASQIKRIKTNQKRNEINKSYKSKVKTALKKAEISIKNKAENATVLVNEVCSLIDKAVVKGIYHINKAARQKSKIMTKLQKQNNYNLF</sequence>
<proteinExistence type="inferred from homology"/>
<dbReference type="HAMAP" id="MF_00500">
    <property type="entry name" value="Ribosomal_bS20"/>
    <property type="match status" value="1"/>
</dbReference>
<dbReference type="Pfam" id="PF01649">
    <property type="entry name" value="Ribosomal_S20p"/>
    <property type="match status" value="1"/>
</dbReference>
<evidence type="ECO:0000256" key="3">
    <source>
        <dbReference type="ARBA" id="ARBA00022884"/>
    </source>
</evidence>
<keyword evidence="4 7" id="KW-0689">Ribosomal protein</keyword>
<evidence type="ECO:0000256" key="1">
    <source>
        <dbReference type="ARBA" id="ARBA00007634"/>
    </source>
</evidence>
<dbReference type="InterPro" id="IPR002583">
    <property type="entry name" value="Ribosomal_bS20"/>
</dbReference>
<dbReference type="GO" id="GO:0005840">
    <property type="term" value="C:ribosome"/>
    <property type="evidence" value="ECO:0007669"/>
    <property type="project" value="UniProtKB-KW"/>
</dbReference>
<comment type="similarity">
    <text evidence="1 7">Belongs to the bacterial ribosomal protein bS20 family.</text>
</comment>
<reference evidence="8 9" key="1">
    <citation type="journal article" date="2022" name="Front. Microbiol.">
        <title>Male-killing mechanisms vary between Spiroplasma species.</title>
        <authorList>
            <person name="Arai H."/>
            <person name="Inoue M."/>
            <person name="Kageyama D."/>
        </authorList>
    </citation>
    <scope>NUCLEOTIDE SEQUENCE [LARGE SCALE GENOMIC DNA]</scope>
    <source>
        <strain evidence="9">sHm</strain>
    </source>
</reference>
<name>A0ABN6T3N6_9MOLU</name>
<keyword evidence="2 7" id="KW-0699">rRNA-binding</keyword>
<gene>
    <name evidence="7 8" type="primary">rpsT</name>
    <name evidence="8" type="ORF">SHM_14580</name>
</gene>
<comment type="function">
    <text evidence="7">Binds directly to 16S ribosomal RNA.</text>
</comment>
<dbReference type="PANTHER" id="PTHR33398:SF1">
    <property type="entry name" value="SMALL RIBOSOMAL SUBUNIT PROTEIN BS20C"/>
    <property type="match status" value="1"/>
</dbReference>
<keyword evidence="9" id="KW-1185">Reference proteome</keyword>
<evidence type="ECO:0000313" key="8">
    <source>
        <dbReference type="EMBL" id="BDT03812.1"/>
    </source>
</evidence>
<dbReference type="EMBL" id="AP026933">
    <property type="protein sequence ID" value="BDT03812.1"/>
    <property type="molecule type" value="Genomic_DNA"/>
</dbReference>
<dbReference type="NCBIfam" id="TIGR00029">
    <property type="entry name" value="S20"/>
    <property type="match status" value="1"/>
</dbReference>
<keyword evidence="5 7" id="KW-0687">Ribonucleoprotein</keyword>
<dbReference type="Proteomes" id="UP001163387">
    <property type="component" value="Chromosome"/>
</dbReference>